<dbReference type="PANTHER" id="PTHR11706">
    <property type="entry name" value="SOLUTE CARRIER PROTEIN FAMILY 11 MEMBER"/>
    <property type="match status" value="1"/>
</dbReference>
<dbReference type="PANTHER" id="PTHR11706:SF33">
    <property type="entry name" value="NATURAL RESISTANCE-ASSOCIATED MACROPHAGE PROTEIN 2"/>
    <property type="match status" value="1"/>
</dbReference>
<feature type="transmembrane region" description="Helical" evidence="7">
    <location>
        <begin position="299"/>
        <end position="325"/>
    </location>
</feature>
<keyword evidence="9" id="KW-1185">Reference proteome</keyword>
<dbReference type="GO" id="GO:0015086">
    <property type="term" value="F:cadmium ion transmembrane transporter activity"/>
    <property type="evidence" value="ECO:0007669"/>
    <property type="project" value="TreeGrafter"/>
</dbReference>
<protein>
    <submittedName>
        <fullName evidence="8">Divalent metal cation transporter</fullName>
    </submittedName>
</protein>
<feature type="transmembrane region" description="Helical" evidence="7">
    <location>
        <begin position="137"/>
        <end position="160"/>
    </location>
</feature>
<evidence type="ECO:0000313" key="9">
    <source>
        <dbReference type="Proteomes" id="UP000650081"/>
    </source>
</evidence>
<dbReference type="Proteomes" id="UP000650081">
    <property type="component" value="Unassembled WGS sequence"/>
</dbReference>
<proteinExistence type="predicted"/>
<feature type="transmembrane region" description="Helical" evidence="7">
    <location>
        <begin position="172"/>
        <end position="196"/>
    </location>
</feature>
<dbReference type="Pfam" id="PF01566">
    <property type="entry name" value="Nramp"/>
    <property type="match status" value="1"/>
</dbReference>
<keyword evidence="5 7" id="KW-1133">Transmembrane helix</keyword>
<gene>
    <name evidence="8" type="ORF">H9S92_16855</name>
</gene>
<dbReference type="EMBL" id="JACSIT010000141">
    <property type="protein sequence ID" value="MBC6995839.1"/>
    <property type="molecule type" value="Genomic_DNA"/>
</dbReference>
<accession>A0A923PQW7</accession>
<evidence type="ECO:0000256" key="2">
    <source>
        <dbReference type="ARBA" id="ARBA00022448"/>
    </source>
</evidence>
<feature type="transmembrane region" description="Helical" evidence="7">
    <location>
        <begin position="208"/>
        <end position="233"/>
    </location>
</feature>
<evidence type="ECO:0000256" key="7">
    <source>
        <dbReference type="SAM" id="Phobius"/>
    </source>
</evidence>
<keyword evidence="4" id="KW-0769">Symport</keyword>
<keyword evidence="2" id="KW-0813">Transport</keyword>
<keyword evidence="3 7" id="KW-0812">Transmembrane</keyword>
<dbReference type="GO" id="GO:0015293">
    <property type="term" value="F:symporter activity"/>
    <property type="evidence" value="ECO:0007669"/>
    <property type="project" value="UniProtKB-KW"/>
</dbReference>
<organism evidence="8 9">
    <name type="scientific">Neolewinella lacunae</name>
    <dbReference type="NCBI Taxonomy" id="1517758"/>
    <lineage>
        <taxon>Bacteria</taxon>
        <taxon>Pseudomonadati</taxon>
        <taxon>Bacteroidota</taxon>
        <taxon>Saprospiria</taxon>
        <taxon>Saprospirales</taxon>
        <taxon>Lewinellaceae</taxon>
        <taxon>Neolewinella</taxon>
    </lineage>
</organism>
<dbReference type="AlphaFoldDB" id="A0A923PQW7"/>
<reference evidence="8" key="1">
    <citation type="submission" date="2020-08" db="EMBL/GenBank/DDBJ databases">
        <title>Lewinella bacteria from marine environments.</title>
        <authorList>
            <person name="Zhong Y."/>
        </authorList>
    </citation>
    <scope>NUCLEOTIDE SEQUENCE</scope>
    <source>
        <strain evidence="8">KCTC 42187</strain>
    </source>
</reference>
<comment type="caution">
    <text evidence="8">The sequence shown here is derived from an EMBL/GenBank/DDBJ whole genome shotgun (WGS) entry which is preliminary data.</text>
</comment>
<evidence type="ECO:0000256" key="1">
    <source>
        <dbReference type="ARBA" id="ARBA00004141"/>
    </source>
</evidence>
<feature type="transmembrane region" description="Helical" evidence="7">
    <location>
        <begin position="361"/>
        <end position="382"/>
    </location>
</feature>
<comment type="subcellular location">
    <subcellularLocation>
        <location evidence="1">Membrane</location>
        <topology evidence="1">Multi-pass membrane protein</topology>
    </subcellularLocation>
</comment>
<dbReference type="GO" id="GO:0034755">
    <property type="term" value="P:iron ion transmembrane transport"/>
    <property type="evidence" value="ECO:0007669"/>
    <property type="project" value="TreeGrafter"/>
</dbReference>
<evidence type="ECO:0000256" key="5">
    <source>
        <dbReference type="ARBA" id="ARBA00022989"/>
    </source>
</evidence>
<name>A0A923PQW7_9BACT</name>
<sequence>MKTSSWSRALLWSLIAAAFIGPGTVTTAARAGSEGGWHYTGFVLLAAGAGFVLLEMVARLTLVSGRSLGQILGERGKWLALLCFGAVFLGCVAYQAGNLLGALGGVQLLFPAAGRWLVISLGLVAAVLLWPGEARGIARALAGVVALLGLCFLLTAGGLVLGGERLTGQGGIQVSTVLALLGTTIVPYNFFLAAGLGRGQQLSEMRLGLGLSFGVGALITLGIILVGSLASSFTTFADLARTLDARLGDKGNVVLGFGLFAAGFSSAITAPYAAALAGRELLALGDAERLGVRSSWFRATWLTVLGAGVVVGLLELDIITVIFAAQVANGLLLPFVAGLALVMGNDRALLGVHVNTRWQNLAAWLIAILLAQKTADFLLAKVGITEPFLSFLVAGLYALLLVWLALRRKA</sequence>
<evidence type="ECO:0000313" key="8">
    <source>
        <dbReference type="EMBL" id="MBC6995839.1"/>
    </source>
</evidence>
<feature type="transmembrane region" description="Helical" evidence="7">
    <location>
        <begin position="253"/>
        <end position="278"/>
    </location>
</feature>
<evidence type="ECO:0000256" key="6">
    <source>
        <dbReference type="ARBA" id="ARBA00023136"/>
    </source>
</evidence>
<feature type="transmembrane region" description="Helical" evidence="7">
    <location>
        <begin position="38"/>
        <end position="57"/>
    </location>
</feature>
<dbReference type="InterPro" id="IPR001046">
    <property type="entry name" value="NRAMP_fam"/>
</dbReference>
<dbReference type="RefSeq" id="WP_187467860.1">
    <property type="nucleotide sequence ID" value="NZ_JACSIT010000141.1"/>
</dbReference>
<evidence type="ECO:0000256" key="3">
    <source>
        <dbReference type="ARBA" id="ARBA00022692"/>
    </source>
</evidence>
<keyword evidence="6 7" id="KW-0472">Membrane</keyword>
<feature type="transmembrane region" description="Helical" evidence="7">
    <location>
        <begin position="388"/>
        <end position="406"/>
    </location>
</feature>
<evidence type="ECO:0000256" key="4">
    <source>
        <dbReference type="ARBA" id="ARBA00022847"/>
    </source>
</evidence>
<dbReference type="GO" id="GO:0005886">
    <property type="term" value="C:plasma membrane"/>
    <property type="evidence" value="ECO:0007669"/>
    <property type="project" value="TreeGrafter"/>
</dbReference>
<dbReference type="GO" id="GO:0005384">
    <property type="term" value="F:manganese ion transmembrane transporter activity"/>
    <property type="evidence" value="ECO:0007669"/>
    <property type="project" value="TreeGrafter"/>
</dbReference>
<feature type="transmembrane region" description="Helical" evidence="7">
    <location>
        <begin position="78"/>
        <end position="96"/>
    </location>
</feature>
<feature type="transmembrane region" description="Helical" evidence="7">
    <location>
        <begin position="108"/>
        <end position="130"/>
    </location>
</feature>